<reference evidence="3" key="1">
    <citation type="submission" date="2016-03" db="EMBL/GenBank/DDBJ databases">
        <authorList>
            <person name="Heylen K."/>
            <person name="De Vos P."/>
            <person name="Vekeman B."/>
        </authorList>
    </citation>
    <scope>NUCLEOTIDE SEQUENCE [LARGE SCALE GENOMIC DNA]</scope>
    <source>
        <strain evidence="3">R-45383</strain>
    </source>
</reference>
<dbReference type="Proteomes" id="UP000077628">
    <property type="component" value="Unassembled WGS sequence"/>
</dbReference>
<keyword evidence="1" id="KW-0472">Membrane</keyword>
<feature type="transmembrane region" description="Helical" evidence="1">
    <location>
        <begin position="37"/>
        <end position="57"/>
    </location>
</feature>
<keyword evidence="1" id="KW-1133">Transmembrane helix</keyword>
<sequence length="100" mass="11315">MSQTKTFPIATLYVPYVLCIGLGALYLALTGQTLQSAYPAFISVFASFFIWNIYLSFRSKHYQIGIFVFSRKDHSSGFWFNVVANVFATGIVFWWGVHAA</sequence>
<keyword evidence="3" id="KW-1185">Reference proteome</keyword>
<feature type="transmembrane region" description="Helical" evidence="1">
    <location>
        <begin position="78"/>
        <end position="97"/>
    </location>
</feature>
<comment type="caution">
    <text evidence="2">The sequence shown here is derived from an EMBL/GenBank/DDBJ whole genome shotgun (WGS) entry which is preliminary data.</text>
</comment>
<evidence type="ECO:0000256" key="1">
    <source>
        <dbReference type="SAM" id="Phobius"/>
    </source>
</evidence>
<name>A0A177N2G2_9GAMM</name>
<proteinExistence type="predicted"/>
<evidence type="ECO:0000313" key="2">
    <source>
        <dbReference type="EMBL" id="OAI12177.1"/>
    </source>
</evidence>
<evidence type="ECO:0000313" key="3">
    <source>
        <dbReference type="Proteomes" id="UP000077628"/>
    </source>
</evidence>
<accession>A0A177N2G2</accession>
<gene>
    <name evidence="2" type="ORF">A1355_14490</name>
</gene>
<feature type="transmembrane region" description="Helical" evidence="1">
    <location>
        <begin position="12"/>
        <end position="31"/>
    </location>
</feature>
<dbReference type="AlphaFoldDB" id="A0A177N2G2"/>
<protein>
    <submittedName>
        <fullName evidence="2">Uncharacterized protein</fullName>
    </submittedName>
</protein>
<keyword evidence="1" id="KW-0812">Transmembrane</keyword>
<organism evidence="2 3">
    <name type="scientific">Methylomonas koyamae</name>
    <dbReference type="NCBI Taxonomy" id="702114"/>
    <lineage>
        <taxon>Bacteria</taxon>
        <taxon>Pseudomonadati</taxon>
        <taxon>Pseudomonadota</taxon>
        <taxon>Gammaproteobacteria</taxon>
        <taxon>Methylococcales</taxon>
        <taxon>Methylococcaceae</taxon>
        <taxon>Methylomonas</taxon>
    </lineage>
</organism>
<dbReference type="EMBL" id="LUUK01000221">
    <property type="protein sequence ID" value="OAI12177.1"/>
    <property type="molecule type" value="Genomic_DNA"/>
</dbReference>